<dbReference type="GeneID" id="6007870"/>
<dbReference type="OrthoDB" id="2336871at2759"/>
<protein>
    <submittedName>
        <fullName evidence="2">Uncharacterized protein</fullName>
    </submittedName>
</protein>
<comment type="caution">
    <text evidence="2">The sequence shown here is derived from an EMBL/GenBank/DDBJ whole genome shotgun (WGS) entry which is preliminary data.</text>
</comment>
<dbReference type="VEuPathDB" id="FungiDB:CC1G_00945"/>
<accession>A8N970</accession>
<proteinExistence type="predicted"/>
<dbReference type="EMBL" id="AACS02000007">
    <property type="protein sequence ID" value="EAU90561.2"/>
    <property type="molecule type" value="Genomic_DNA"/>
</dbReference>
<dbReference type="InParanoid" id="A8N970"/>
<gene>
    <name evidence="2" type="ORF">CC1G_00945</name>
</gene>
<dbReference type="InterPro" id="IPR053216">
    <property type="entry name" value="Appressorial_penetr-assoc"/>
</dbReference>
<evidence type="ECO:0000313" key="2">
    <source>
        <dbReference type="EMBL" id="EAU90561.2"/>
    </source>
</evidence>
<sequence length="282" mass="29726">MASIFSAPMSAVRPSSLRGTHPLRDCEKVGMRNALLFSMAAVSPRQDADPQSSRTLLPSVIAAGFSEGGTADASAVGIIPSLTSRNNFINFCASRNNGALTNGSPNSRDSVCNPCPIGLLPAAADMPSVKITEPLPLAVLDPNQEFTIALRSRNFAFGSATNPSASFMTAPQQLSSEGVIIGHMHLVIESLDSFDQTTPPDPQQFSYFTEVVDDDQAPRVVIPPILGVGLYRATVSLHAISHQPITLPVLQRGATSDAVYFSIGNGTMRAFANDGQDTPQAG</sequence>
<organism evidence="2 3">
    <name type="scientific">Coprinopsis cinerea (strain Okayama-7 / 130 / ATCC MYA-4618 / FGSC 9003)</name>
    <name type="common">Inky cap fungus</name>
    <name type="synonym">Hormographiella aspergillata</name>
    <dbReference type="NCBI Taxonomy" id="240176"/>
    <lineage>
        <taxon>Eukaryota</taxon>
        <taxon>Fungi</taxon>
        <taxon>Dikarya</taxon>
        <taxon>Basidiomycota</taxon>
        <taxon>Agaricomycotina</taxon>
        <taxon>Agaricomycetes</taxon>
        <taxon>Agaricomycetidae</taxon>
        <taxon>Agaricales</taxon>
        <taxon>Agaricineae</taxon>
        <taxon>Psathyrellaceae</taxon>
        <taxon>Coprinopsis</taxon>
    </lineage>
</organism>
<evidence type="ECO:0000256" key="1">
    <source>
        <dbReference type="SAM" id="MobiDB-lite"/>
    </source>
</evidence>
<dbReference type="eggNOG" id="ENOG502QU23">
    <property type="taxonomic scope" value="Eukaryota"/>
</dbReference>
<feature type="region of interest" description="Disordered" evidence="1">
    <location>
        <begin position="1"/>
        <end position="21"/>
    </location>
</feature>
<dbReference type="STRING" id="240176.A8N970"/>
<dbReference type="AlphaFoldDB" id="A8N970"/>
<dbReference type="HOGENOM" id="CLU_029378_3_1_1"/>
<reference evidence="2 3" key="1">
    <citation type="journal article" date="2010" name="Proc. Natl. Acad. Sci. U.S.A.">
        <title>Insights into evolution of multicellular fungi from the assembled chromosomes of the mushroom Coprinopsis cinerea (Coprinus cinereus).</title>
        <authorList>
            <person name="Stajich J.E."/>
            <person name="Wilke S.K."/>
            <person name="Ahren D."/>
            <person name="Au C.H."/>
            <person name="Birren B.W."/>
            <person name="Borodovsky M."/>
            <person name="Burns C."/>
            <person name="Canback B."/>
            <person name="Casselton L.A."/>
            <person name="Cheng C.K."/>
            <person name="Deng J."/>
            <person name="Dietrich F.S."/>
            <person name="Fargo D.C."/>
            <person name="Farman M.L."/>
            <person name="Gathman A.C."/>
            <person name="Goldberg J."/>
            <person name="Guigo R."/>
            <person name="Hoegger P.J."/>
            <person name="Hooker J.B."/>
            <person name="Huggins A."/>
            <person name="James T.Y."/>
            <person name="Kamada T."/>
            <person name="Kilaru S."/>
            <person name="Kodira C."/>
            <person name="Kues U."/>
            <person name="Kupfer D."/>
            <person name="Kwan H.S."/>
            <person name="Lomsadze A."/>
            <person name="Li W."/>
            <person name="Lilly W.W."/>
            <person name="Ma L.J."/>
            <person name="Mackey A.J."/>
            <person name="Manning G."/>
            <person name="Martin F."/>
            <person name="Muraguchi H."/>
            <person name="Natvig D.O."/>
            <person name="Palmerini H."/>
            <person name="Ramesh M.A."/>
            <person name="Rehmeyer C.J."/>
            <person name="Roe B.A."/>
            <person name="Shenoy N."/>
            <person name="Stanke M."/>
            <person name="Ter-Hovhannisyan V."/>
            <person name="Tunlid A."/>
            <person name="Velagapudi R."/>
            <person name="Vision T.J."/>
            <person name="Zeng Q."/>
            <person name="Zolan M.E."/>
            <person name="Pukkila P.J."/>
        </authorList>
    </citation>
    <scope>NUCLEOTIDE SEQUENCE [LARGE SCALE GENOMIC DNA]</scope>
    <source>
        <strain evidence="3">Okayama-7 / 130 / ATCC MYA-4618 / FGSC 9003</strain>
    </source>
</reference>
<dbReference type="RefSeq" id="XP_001831398.2">
    <property type="nucleotide sequence ID" value="XM_001831346.2"/>
</dbReference>
<dbReference type="OMA" id="RVCTMVA"/>
<dbReference type="PANTHER" id="PTHR34587:SF2">
    <property type="entry name" value="G-PROTEIN COUPLED RECEPTORS FAMILY 1 PROFILE DOMAIN-CONTAINING PROTEIN"/>
    <property type="match status" value="1"/>
</dbReference>
<evidence type="ECO:0000313" key="3">
    <source>
        <dbReference type="Proteomes" id="UP000001861"/>
    </source>
</evidence>
<dbReference type="Proteomes" id="UP000001861">
    <property type="component" value="Unassembled WGS sequence"/>
</dbReference>
<name>A8N970_COPC7</name>
<keyword evidence="3" id="KW-1185">Reference proteome</keyword>
<dbReference type="KEGG" id="cci:CC1G_00945"/>
<dbReference type="PANTHER" id="PTHR34587">
    <property type="entry name" value="VWFA DOMAIN-CONTAINING PROTEIN"/>
    <property type="match status" value="1"/>
</dbReference>